<dbReference type="InParanoid" id="A0A1E1L5Q7"/>
<organism evidence="1 2">
    <name type="scientific">Rhynchosporium graminicola</name>
    <dbReference type="NCBI Taxonomy" id="2792576"/>
    <lineage>
        <taxon>Eukaryota</taxon>
        <taxon>Fungi</taxon>
        <taxon>Dikarya</taxon>
        <taxon>Ascomycota</taxon>
        <taxon>Pezizomycotina</taxon>
        <taxon>Leotiomycetes</taxon>
        <taxon>Helotiales</taxon>
        <taxon>Ploettnerulaceae</taxon>
        <taxon>Rhynchosporium</taxon>
    </lineage>
</organism>
<name>A0A1E1L5Q7_9HELO</name>
<gene>
    <name evidence="1" type="ORF">RCO7_14849</name>
</gene>
<keyword evidence="2" id="KW-1185">Reference proteome</keyword>
<dbReference type="Proteomes" id="UP000178129">
    <property type="component" value="Unassembled WGS sequence"/>
</dbReference>
<comment type="caution">
    <text evidence="1">The sequence shown here is derived from an EMBL/GenBank/DDBJ whole genome shotgun (WGS) entry which is preliminary data.</text>
</comment>
<dbReference type="EMBL" id="FJUW01000036">
    <property type="protein sequence ID" value="CZT05824.1"/>
    <property type="molecule type" value="Genomic_DNA"/>
</dbReference>
<evidence type="ECO:0000313" key="2">
    <source>
        <dbReference type="Proteomes" id="UP000178129"/>
    </source>
</evidence>
<accession>A0A1E1L5Q7</accession>
<proteinExistence type="predicted"/>
<protein>
    <submittedName>
        <fullName evidence="1">Uncharacterized protein</fullName>
    </submittedName>
</protein>
<sequence length="53" mass="6228">MATSHRPSDPEVQKNLEIYQLGHIWRCCNYPQLLDENEIKPFRGMRRLGGCIL</sequence>
<dbReference type="AlphaFoldDB" id="A0A1E1L5Q7"/>
<evidence type="ECO:0000313" key="1">
    <source>
        <dbReference type="EMBL" id="CZT05824.1"/>
    </source>
</evidence>
<reference evidence="2" key="1">
    <citation type="submission" date="2016-03" db="EMBL/GenBank/DDBJ databases">
        <authorList>
            <person name="Ploux O."/>
        </authorList>
    </citation>
    <scope>NUCLEOTIDE SEQUENCE [LARGE SCALE GENOMIC DNA]</scope>
    <source>
        <strain evidence="2">UK7</strain>
    </source>
</reference>